<dbReference type="InterPro" id="IPR051010">
    <property type="entry name" value="BCAA_transport"/>
</dbReference>
<keyword evidence="2 5" id="KW-0732">Signal</keyword>
<dbReference type="InterPro" id="IPR028081">
    <property type="entry name" value="Leu-bd"/>
</dbReference>
<dbReference type="PANTHER" id="PTHR30483:SF6">
    <property type="entry name" value="PERIPLASMIC BINDING PROTEIN OF ABC TRANSPORTER FOR NATURAL AMINO ACIDS"/>
    <property type="match status" value="1"/>
</dbReference>
<sequence length="471" mass="47980">MRRRGSFRHCAVVLPLLAAMLMVSGCQQASELPPWAGGTKPAPQAQPAPLPSPPPPASASAKAVPAPKPAPAPAAAPVAAPTPVPAPAPAPAAEPQAQTATLPPAAEAMHGAAPAKSSHQGEVRAALLLPLSGPQGAIGQALSNAAQLALFEISDAKFNLIPLDTKGTAEGAAAAAQTAMTQGADIVLGPVFSYEVKAVAPVLRDQAIPLLAYTTDRSVAGSGVYALGFLPGPQVARVLAHAREQGLRRIGVLARSDDYGRAVADAAKEATALQGLELVAVEYYDPAATDFTQVVKRFSARKGISSKGVTGSAYDAVLLPDDGVRLRNIASLLSYYMSEGGAQVPRLLGTLLWDDPKLASEPALAGGWYPAPPAAAHMEFEQRYAKAFGALPPRLSGLAGIAYDSTALAAALARNGTGDYGSARLQSPSGFAGVDGIFRLGANGIAERGLTIKEIAPTGSREVGAAPSSFQ</sequence>
<dbReference type="STRING" id="272627.CCC_00974"/>
<evidence type="ECO:0000313" key="8">
    <source>
        <dbReference type="Proteomes" id="UP000031971"/>
    </source>
</evidence>
<keyword evidence="8" id="KW-1185">Reference proteome</keyword>
<feature type="compositionally biased region" description="Pro residues" evidence="4">
    <location>
        <begin position="44"/>
        <end position="57"/>
    </location>
</feature>
<dbReference type="Pfam" id="PF13458">
    <property type="entry name" value="Peripla_BP_6"/>
    <property type="match status" value="1"/>
</dbReference>
<comment type="caution">
    <text evidence="7">The sequence shown here is derived from an EMBL/GenBank/DDBJ whole genome shotgun (WGS) entry which is preliminary data.</text>
</comment>
<dbReference type="Proteomes" id="UP000031971">
    <property type="component" value="Unassembled WGS sequence"/>
</dbReference>
<proteinExistence type="inferred from homology"/>
<dbReference type="EMBL" id="JXSL01000030">
    <property type="protein sequence ID" value="KIL97913.1"/>
    <property type="molecule type" value="Genomic_DNA"/>
</dbReference>
<dbReference type="PANTHER" id="PTHR30483">
    <property type="entry name" value="LEUCINE-SPECIFIC-BINDING PROTEIN"/>
    <property type="match status" value="1"/>
</dbReference>
<evidence type="ECO:0000259" key="6">
    <source>
        <dbReference type="Pfam" id="PF13458"/>
    </source>
</evidence>
<feature type="compositionally biased region" description="Low complexity" evidence="4">
    <location>
        <begin position="93"/>
        <end position="115"/>
    </location>
</feature>
<keyword evidence="3" id="KW-0029">Amino-acid transport</keyword>
<gene>
    <name evidence="7" type="ORF">CCC_00974</name>
</gene>
<evidence type="ECO:0000256" key="5">
    <source>
        <dbReference type="SAM" id="SignalP"/>
    </source>
</evidence>
<dbReference type="AlphaFoldDB" id="A0A0C2YS03"/>
<reference evidence="7 8" key="1">
    <citation type="submission" date="2015-01" db="EMBL/GenBank/DDBJ databases">
        <title>Genome Sequence of Magnetospirillum magnetotacticum Strain MS-1.</title>
        <authorList>
            <person name="Marinov G.K."/>
            <person name="Smalley M.D."/>
            <person name="DeSalvo G."/>
        </authorList>
    </citation>
    <scope>NUCLEOTIDE SEQUENCE [LARGE SCALE GENOMIC DNA]</scope>
    <source>
        <strain evidence="7 8">MS-1</strain>
    </source>
</reference>
<protein>
    <submittedName>
        <fullName evidence="7">ABC-type branched-chain amino acid transport systems periplasmic component</fullName>
    </submittedName>
</protein>
<feature type="compositionally biased region" description="Pro residues" evidence="4">
    <location>
        <begin position="66"/>
        <end position="92"/>
    </location>
</feature>
<dbReference type="GO" id="GO:0006865">
    <property type="term" value="P:amino acid transport"/>
    <property type="evidence" value="ECO:0007669"/>
    <property type="project" value="UniProtKB-KW"/>
</dbReference>
<feature type="region of interest" description="Disordered" evidence="4">
    <location>
        <begin position="34"/>
        <end position="117"/>
    </location>
</feature>
<accession>A0A0C2YS03</accession>
<evidence type="ECO:0000256" key="4">
    <source>
        <dbReference type="SAM" id="MobiDB-lite"/>
    </source>
</evidence>
<evidence type="ECO:0000256" key="3">
    <source>
        <dbReference type="ARBA" id="ARBA00022970"/>
    </source>
</evidence>
<organism evidence="7 8">
    <name type="scientific">Paramagnetospirillum magnetotacticum MS-1</name>
    <dbReference type="NCBI Taxonomy" id="272627"/>
    <lineage>
        <taxon>Bacteria</taxon>
        <taxon>Pseudomonadati</taxon>
        <taxon>Pseudomonadota</taxon>
        <taxon>Alphaproteobacteria</taxon>
        <taxon>Rhodospirillales</taxon>
        <taxon>Magnetospirillaceae</taxon>
        <taxon>Paramagnetospirillum</taxon>
    </lineage>
</organism>
<name>A0A0C2YS03_PARME</name>
<evidence type="ECO:0000313" key="7">
    <source>
        <dbReference type="EMBL" id="KIL97913.1"/>
    </source>
</evidence>
<comment type="similarity">
    <text evidence="1">Belongs to the leucine-binding protein family.</text>
</comment>
<feature type="signal peptide" evidence="5">
    <location>
        <begin position="1"/>
        <end position="29"/>
    </location>
</feature>
<feature type="domain" description="Leucine-binding protein" evidence="6">
    <location>
        <begin position="122"/>
        <end position="452"/>
    </location>
</feature>
<feature type="chain" id="PRO_5002159795" evidence="5">
    <location>
        <begin position="30"/>
        <end position="471"/>
    </location>
</feature>
<dbReference type="RefSeq" id="WP_041042165.1">
    <property type="nucleotide sequence ID" value="NZ_JXSL01000030.1"/>
</dbReference>
<dbReference type="PROSITE" id="PS51257">
    <property type="entry name" value="PROKAR_LIPOPROTEIN"/>
    <property type="match status" value="1"/>
</dbReference>
<dbReference type="CDD" id="cd06339">
    <property type="entry name" value="PBP1_YraM_LppC_lipoprotein-like"/>
    <property type="match status" value="1"/>
</dbReference>
<evidence type="ECO:0000256" key="1">
    <source>
        <dbReference type="ARBA" id="ARBA00010062"/>
    </source>
</evidence>
<dbReference type="SUPFAM" id="SSF53822">
    <property type="entry name" value="Periplasmic binding protein-like I"/>
    <property type="match status" value="1"/>
</dbReference>
<evidence type="ECO:0000256" key="2">
    <source>
        <dbReference type="ARBA" id="ARBA00022729"/>
    </source>
</evidence>
<dbReference type="InterPro" id="IPR028082">
    <property type="entry name" value="Peripla_BP_I"/>
</dbReference>
<dbReference type="Gene3D" id="3.40.50.2300">
    <property type="match status" value="2"/>
</dbReference>
<dbReference type="OrthoDB" id="7210494at2"/>
<keyword evidence="3" id="KW-0813">Transport</keyword>